<dbReference type="SUPFAM" id="SSF52266">
    <property type="entry name" value="SGNH hydrolase"/>
    <property type="match status" value="1"/>
</dbReference>
<dbReference type="CDD" id="cd01837">
    <property type="entry name" value="SGNH_plant_lipase_like"/>
    <property type="match status" value="1"/>
</dbReference>
<protein>
    <recommendedName>
        <fullName evidence="4">GDSL esterase/lipase</fullName>
    </recommendedName>
</protein>
<dbReference type="GO" id="GO:0016788">
    <property type="term" value="F:hydrolase activity, acting on ester bonds"/>
    <property type="evidence" value="ECO:0007669"/>
    <property type="project" value="InterPro"/>
</dbReference>
<proteinExistence type="inferred from homology"/>
<evidence type="ECO:0000313" key="3">
    <source>
        <dbReference type="Proteomes" id="UP000596660"/>
    </source>
</evidence>
<dbReference type="InterPro" id="IPR001087">
    <property type="entry name" value="GDSL"/>
</dbReference>
<keyword evidence="3" id="KW-1185">Reference proteome</keyword>
<organism evidence="2 3">
    <name type="scientific">Chenopodium quinoa</name>
    <name type="common">Quinoa</name>
    <dbReference type="NCBI Taxonomy" id="63459"/>
    <lineage>
        <taxon>Eukaryota</taxon>
        <taxon>Viridiplantae</taxon>
        <taxon>Streptophyta</taxon>
        <taxon>Embryophyta</taxon>
        <taxon>Tracheophyta</taxon>
        <taxon>Spermatophyta</taxon>
        <taxon>Magnoliopsida</taxon>
        <taxon>eudicotyledons</taxon>
        <taxon>Gunneridae</taxon>
        <taxon>Pentapetalae</taxon>
        <taxon>Caryophyllales</taxon>
        <taxon>Chenopodiaceae</taxon>
        <taxon>Chenopodioideae</taxon>
        <taxon>Atripliceae</taxon>
        <taxon>Chenopodium</taxon>
    </lineage>
</organism>
<dbReference type="InterPro" id="IPR036514">
    <property type="entry name" value="SGNH_hydro_sf"/>
</dbReference>
<dbReference type="EnsemblPlants" id="AUR62017574-RA">
    <property type="protein sequence ID" value="AUR62017574-RA:cds"/>
    <property type="gene ID" value="AUR62017574"/>
</dbReference>
<dbReference type="Proteomes" id="UP000596660">
    <property type="component" value="Unplaced"/>
</dbReference>
<sequence length="292" mass="32951">DFDGGRPTGRFSNGRVPVDFFSEYYGLKKTVPAYLDPNYNITDFATGVNFASAGTGYDNTTSAVLNVIPLWKEVDYYKEYQERLRSYLGVQKANEIISESVYLVSMGTNDFLENYYLLPTTRLCYTVQAFEDHLIGLAKQFVGEIYNLGARKISLAGIPPMGCLPLERTINLGAISECNEEYNNVAVEFNVKINNLINQLNKELPGIQVVFSNPYNILHQMIKRPTIFGMDVTSKACCGTGLVEMSYLCVLDSSFSCSNADKYVFWDSFHPTEKTNEVMAQHLFKSVLYKFL</sequence>
<dbReference type="Gramene" id="AUR62017574-RA">
    <property type="protein sequence ID" value="AUR62017574-RA:cds"/>
    <property type="gene ID" value="AUR62017574"/>
</dbReference>
<accession>A0A803LRJ5</accession>
<dbReference type="PANTHER" id="PTHR45642:SF12">
    <property type="entry name" value="OS09G0132900 PROTEIN"/>
    <property type="match status" value="1"/>
</dbReference>
<dbReference type="Pfam" id="PF00657">
    <property type="entry name" value="Lipase_GDSL"/>
    <property type="match status" value="1"/>
</dbReference>
<evidence type="ECO:0008006" key="4">
    <source>
        <dbReference type="Google" id="ProtNLM"/>
    </source>
</evidence>
<dbReference type="OMA" id="YNDCALR"/>
<dbReference type="AlphaFoldDB" id="A0A803LRJ5"/>
<name>A0A803LRJ5_CHEQI</name>
<reference evidence="2" key="1">
    <citation type="journal article" date="2017" name="Nature">
        <title>The genome of Chenopodium quinoa.</title>
        <authorList>
            <person name="Jarvis D.E."/>
            <person name="Ho Y.S."/>
            <person name="Lightfoot D.J."/>
            <person name="Schmoeckel S.M."/>
            <person name="Li B."/>
            <person name="Borm T.J.A."/>
            <person name="Ohyanagi H."/>
            <person name="Mineta K."/>
            <person name="Michell C.T."/>
            <person name="Saber N."/>
            <person name="Kharbatia N.M."/>
            <person name="Rupper R.R."/>
            <person name="Sharp A.R."/>
            <person name="Dally N."/>
            <person name="Boughton B.A."/>
            <person name="Woo Y.H."/>
            <person name="Gao G."/>
            <person name="Schijlen E.G.W.M."/>
            <person name="Guo X."/>
            <person name="Momin A.A."/>
            <person name="Negrao S."/>
            <person name="Al-Babili S."/>
            <person name="Gehring C."/>
            <person name="Roessner U."/>
            <person name="Jung C."/>
            <person name="Murphy K."/>
            <person name="Arold S.T."/>
            <person name="Gojobori T."/>
            <person name="van der Linden C.G."/>
            <person name="van Loo E.N."/>
            <person name="Jellen E.N."/>
            <person name="Maughan P.J."/>
            <person name="Tester M."/>
        </authorList>
    </citation>
    <scope>NUCLEOTIDE SEQUENCE [LARGE SCALE GENOMIC DNA]</scope>
    <source>
        <strain evidence="2">cv. PI 614886</strain>
    </source>
</reference>
<evidence type="ECO:0000313" key="2">
    <source>
        <dbReference type="EnsemblPlants" id="AUR62017574-RA:cds"/>
    </source>
</evidence>
<dbReference type="PANTHER" id="PTHR45642">
    <property type="entry name" value="GDSL ESTERASE/LIPASE EXL3"/>
    <property type="match status" value="1"/>
</dbReference>
<dbReference type="InterPro" id="IPR035669">
    <property type="entry name" value="SGNH_plant_lipase-like"/>
</dbReference>
<reference evidence="2" key="2">
    <citation type="submission" date="2021-03" db="UniProtKB">
        <authorList>
            <consortium name="EnsemblPlants"/>
        </authorList>
    </citation>
    <scope>IDENTIFICATION</scope>
</reference>
<evidence type="ECO:0000256" key="1">
    <source>
        <dbReference type="ARBA" id="ARBA00008668"/>
    </source>
</evidence>
<comment type="similarity">
    <text evidence="1">Belongs to the 'GDSL' lipolytic enzyme family.</text>
</comment>
<dbReference type="Gene3D" id="3.40.50.1110">
    <property type="entry name" value="SGNH hydrolase"/>
    <property type="match status" value="1"/>
</dbReference>
<dbReference type="InterPro" id="IPR050592">
    <property type="entry name" value="GDSL_lipolytic_enzyme"/>
</dbReference>